<dbReference type="EMBL" id="AWXA01000053">
    <property type="protein sequence ID" value="ERT57125.1"/>
    <property type="molecule type" value="Genomic_DNA"/>
</dbReference>
<dbReference type="STRING" id="1111454.HMPREF1250_1629"/>
<proteinExistence type="predicted"/>
<name>U7UCM7_9FIRM</name>
<reference evidence="1 2" key="1">
    <citation type="submission" date="2013-09" db="EMBL/GenBank/DDBJ databases">
        <authorList>
            <person name="Durkin A.S."/>
            <person name="Haft D.R."/>
            <person name="McCorrison J."/>
            <person name="Torralba M."/>
            <person name="Gillis M."/>
            <person name="Haft D.H."/>
            <person name="Methe B."/>
            <person name="Sutton G."/>
            <person name="Nelson K.E."/>
        </authorList>
    </citation>
    <scope>NUCLEOTIDE SEQUENCE [LARGE SCALE GENOMIC DNA]</scope>
    <source>
        <strain evidence="1 2">BV3C16-1</strain>
    </source>
</reference>
<protein>
    <submittedName>
        <fullName evidence="1">Uncharacterized protein</fullName>
    </submittedName>
</protein>
<organism evidence="1 2">
    <name type="scientific">Megasphaera vaginalis</name>
    <name type="common">ex Srinivasan et al. 2021</name>
    <dbReference type="NCBI Taxonomy" id="1111454"/>
    <lineage>
        <taxon>Bacteria</taxon>
        <taxon>Bacillati</taxon>
        <taxon>Bacillota</taxon>
        <taxon>Negativicutes</taxon>
        <taxon>Veillonellales</taxon>
        <taxon>Veillonellaceae</taxon>
        <taxon>Megasphaera</taxon>
    </lineage>
</organism>
<dbReference type="RefSeq" id="WP_023054432.1">
    <property type="nucleotide sequence ID" value="NZ_AWXA01000053.1"/>
</dbReference>
<dbReference type="Proteomes" id="UP000017090">
    <property type="component" value="Unassembled WGS sequence"/>
</dbReference>
<comment type="caution">
    <text evidence="1">The sequence shown here is derived from an EMBL/GenBank/DDBJ whole genome shotgun (WGS) entry which is preliminary data.</text>
</comment>
<accession>U7UCM7</accession>
<sequence>MKRLAIVAAVGTALTMYVTHTGKVAEAMAKLKKLTRLSIYDKPPKESTDKPLYF</sequence>
<evidence type="ECO:0000313" key="2">
    <source>
        <dbReference type="Proteomes" id="UP000017090"/>
    </source>
</evidence>
<gene>
    <name evidence="1" type="ORF">HMPREF1250_1629</name>
</gene>
<dbReference type="PATRIC" id="fig|1111454.3.peg.1921"/>
<dbReference type="AlphaFoldDB" id="U7UCM7"/>
<evidence type="ECO:0000313" key="1">
    <source>
        <dbReference type="EMBL" id="ERT57125.1"/>
    </source>
</evidence>
<keyword evidence="2" id="KW-1185">Reference proteome</keyword>